<feature type="domain" description="FAD/NAD(P)-binding" evidence="5">
    <location>
        <begin position="6"/>
        <end position="289"/>
    </location>
</feature>
<dbReference type="Proteomes" id="UP000242287">
    <property type="component" value="Unassembled WGS sequence"/>
</dbReference>
<dbReference type="AlphaFoldDB" id="A0A2A9NE20"/>
<evidence type="ECO:0000256" key="4">
    <source>
        <dbReference type="ARBA" id="ARBA00023002"/>
    </source>
</evidence>
<dbReference type="InterPro" id="IPR036188">
    <property type="entry name" value="FAD/NAD-bd_sf"/>
</dbReference>
<sequence>MTERENIVVVGGGGAGTSITRQLSEWLNRSQYNLILISPRSYMVHYPATLRMLVTSKGHLEDCAFIPLEQIFINGHGRLVNGKVVSIKDDGENGGHITLDNGETIKWSILVLAPGRIWRGPLAFPEPKAECLDHVYEWRRKFEQAKNIVLVGGGAVGIELAGELKEFHPNKNVTIVHGQELPLNDYYPRRWRKDIARRLRRRGVNLVLSDYVDDEEIEHYTIKTRNGEVVLADLVVPCGGAEMNTEFIGTLGEGTLWSSKCVRIDTAFRLLHHKRIFAAGDVIEWEEQKQLCKAYTHAEMVSKNVMAALRKEDPAAIYKGSAEIMCLSMGQTGGTTYYSYLWGFNFGDAFTMSLKGRDLMVGQAREKCGIRHRM</sequence>
<dbReference type="SUPFAM" id="SSF51905">
    <property type="entry name" value="FAD/NAD(P)-binding domain"/>
    <property type="match status" value="1"/>
</dbReference>
<evidence type="ECO:0000313" key="7">
    <source>
        <dbReference type="Proteomes" id="UP000242287"/>
    </source>
</evidence>
<dbReference type="PANTHER" id="PTHR43735">
    <property type="entry name" value="APOPTOSIS-INDUCING FACTOR 1"/>
    <property type="match status" value="1"/>
</dbReference>
<dbReference type="InterPro" id="IPR023753">
    <property type="entry name" value="FAD/NAD-binding_dom"/>
</dbReference>
<dbReference type="Pfam" id="PF07992">
    <property type="entry name" value="Pyr_redox_2"/>
    <property type="match status" value="1"/>
</dbReference>
<organism evidence="6 7">
    <name type="scientific">Amanita thiersii Skay4041</name>
    <dbReference type="NCBI Taxonomy" id="703135"/>
    <lineage>
        <taxon>Eukaryota</taxon>
        <taxon>Fungi</taxon>
        <taxon>Dikarya</taxon>
        <taxon>Basidiomycota</taxon>
        <taxon>Agaricomycotina</taxon>
        <taxon>Agaricomycetes</taxon>
        <taxon>Agaricomycetidae</taxon>
        <taxon>Agaricales</taxon>
        <taxon>Pluteineae</taxon>
        <taxon>Amanitaceae</taxon>
        <taxon>Amanita</taxon>
    </lineage>
</organism>
<dbReference type="PRINTS" id="PR00368">
    <property type="entry name" value="FADPNR"/>
</dbReference>
<proteinExistence type="inferred from homology"/>
<evidence type="ECO:0000256" key="1">
    <source>
        <dbReference type="ARBA" id="ARBA00006442"/>
    </source>
</evidence>
<dbReference type="OrthoDB" id="202203at2759"/>
<keyword evidence="3" id="KW-0274">FAD</keyword>
<name>A0A2A9NE20_9AGAR</name>
<reference evidence="6 7" key="1">
    <citation type="submission" date="2014-02" db="EMBL/GenBank/DDBJ databases">
        <title>Transposable element dynamics among asymbiotic and ectomycorrhizal Amanita fungi.</title>
        <authorList>
            <consortium name="DOE Joint Genome Institute"/>
            <person name="Hess J."/>
            <person name="Skrede I."/>
            <person name="Wolfe B."/>
            <person name="LaButti K."/>
            <person name="Ohm R.A."/>
            <person name="Grigoriev I.V."/>
            <person name="Pringle A."/>
        </authorList>
    </citation>
    <scope>NUCLEOTIDE SEQUENCE [LARGE SCALE GENOMIC DNA]</scope>
    <source>
        <strain evidence="6 7">SKay4041</strain>
    </source>
</reference>
<dbReference type="PANTHER" id="PTHR43735:SF3">
    <property type="entry name" value="FERROPTOSIS SUPPRESSOR PROTEIN 1"/>
    <property type="match status" value="1"/>
</dbReference>
<protein>
    <recommendedName>
        <fullName evidence="5">FAD/NAD(P)-binding domain-containing protein</fullName>
    </recommendedName>
</protein>
<dbReference type="EMBL" id="KZ302259">
    <property type="protein sequence ID" value="PFH45970.1"/>
    <property type="molecule type" value="Genomic_DNA"/>
</dbReference>
<dbReference type="Gene3D" id="3.50.50.100">
    <property type="match status" value="1"/>
</dbReference>
<dbReference type="GO" id="GO:0050660">
    <property type="term" value="F:flavin adenine dinucleotide binding"/>
    <property type="evidence" value="ECO:0007669"/>
    <property type="project" value="TreeGrafter"/>
</dbReference>
<evidence type="ECO:0000256" key="2">
    <source>
        <dbReference type="ARBA" id="ARBA00022630"/>
    </source>
</evidence>
<keyword evidence="2" id="KW-0285">Flavoprotein</keyword>
<dbReference type="GO" id="GO:0004174">
    <property type="term" value="F:electron-transferring-flavoprotein dehydrogenase activity"/>
    <property type="evidence" value="ECO:0007669"/>
    <property type="project" value="TreeGrafter"/>
</dbReference>
<evidence type="ECO:0000256" key="3">
    <source>
        <dbReference type="ARBA" id="ARBA00022827"/>
    </source>
</evidence>
<dbReference type="STRING" id="703135.A0A2A9NE20"/>
<evidence type="ECO:0000259" key="5">
    <source>
        <dbReference type="Pfam" id="PF07992"/>
    </source>
</evidence>
<evidence type="ECO:0000313" key="6">
    <source>
        <dbReference type="EMBL" id="PFH45970.1"/>
    </source>
</evidence>
<keyword evidence="4" id="KW-0560">Oxidoreductase</keyword>
<comment type="similarity">
    <text evidence="1">Belongs to the FAD-dependent oxidoreductase family.</text>
</comment>
<keyword evidence="7" id="KW-1185">Reference proteome</keyword>
<gene>
    <name evidence="6" type="ORF">AMATHDRAFT_157112</name>
</gene>
<accession>A0A2A9NE20</accession>
<dbReference type="GO" id="GO:0005737">
    <property type="term" value="C:cytoplasm"/>
    <property type="evidence" value="ECO:0007669"/>
    <property type="project" value="TreeGrafter"/>
</dbReference>
<dbReference type="PRINTS" id="PR00411">
    <property type="entry name" value="PNDRDTASEI"/>
</dbReference>